<reference evidence="2" key="1">
    <citation type="submission" date="2016-04" db="EMBL/GenBank/DDBJ databases">
        <authorList>
            <person name="Nguyen H.D."/>
            <person name="Samba Siva P."/>
            <person name="Cullis J."/>
            <person name="Levesque C.A."/>
            <person name="Hambleton S."/>
        </authorList>
    </citation>
    <scope>NUCLEOTIDE SEQUENCE</scope>
    <source>
        <strain evidence="2">DAOMC 236416</strain>
    </source>
</reference>
<keyword evidence="3" id="KW-1185">Reference proteome</keyword>
<accession>A0A8T8SBN6</accession>
<dbReference type="Proteomes" id="UP000077521">
    <property type="component" value="Unassembled WGS sequence"/>
</dbReference>
<dbReference type="EMBL" id="LWDF02002083">
    <property type="protein sequence ID" value="KAE8236731.1"/>
    <property type="molecule type" value="Genomic_DNA"/>
</dbReference>
<evidence type="ECO:0008006" key="4">
    <source>
        <dbReference type="Google" id="ProtNLM"/>
    </source>
</evidence>
<gene>
    <name evidence="2" type="ORF">A4X13_0g9046</name>
</gene>
<proteinExistence type="predicted"/>
<reference evidence="2" key="2">
    <citation type="journal article" date="2019" name="IMA Fungus">
        <title>Genome sequencing and comparison of five Tilletia species to identify candidate genes for the detection of regulated species infecting wheat.</title>
        <authorList>
            <person name="Nguyen H.D.T."/>
            <person name="Sultana T."/>
            <person name="Kesanakurti P."/>
            <person name="Hambleton S."/>
        </authorList>
    </citation>
    <scope>NUCLEOTIDE SEQUENCE</scope>
    <source>
        <strain evidence="2">DAOMC 236416</strain>
    </source>
</reference>
<protein>
    <recommendedName>
        <fullName evidence="4">C3H1-type domain-containing protein</fullName>
    </recommendedName>
</protein>
<comment type="caution">
    <text evidence="2">The sequence shown here is derived from an EMBL/GenBank/DDBJ whole genome shotgun (WGS) entry which is preliminary data.</text>
</comment>
<name>A0A8T8SBN6_9BASI</name>
<sequence>MNITEEALERMLARATQTGVQAGMAAARADQAAAPPEPAAAATAAAAAAAQAALEKDKATKEATSKSKKIFFVHDPTQEYKALRLWAGSDLQIPKDLVNLARQGDQVPLIWLTPQGVTEATGQGRKLLTFPLTGAALQQIKQAHAKDLYLPRGAFSQAMQALVALWKEVGPTAPEGERSQASLIEELHLSVLARATDQHWPIWRRYVKSVLNSLWEEREENVGMSFDIGKIDEDTLRAAERAGFCPRYQADDMAQIRNTMVARLVRADGAAMLTLGTRMDELHDMVTFGNAPAHLRAGPTTPTSPRATGRVELPTSPTQRTVVLPSHQSKRKEREEAVQPFRGAPSTDHFRGVGANPYQGSKEAHQGGGSHGVRERGHHSSRTSTFCVTCMQLATHSFRGCVRPHFGGLVRTDDGWAMPGKKPYCAKYNLGDDCVAGDKCTYGHYCSACGKTCRARDHLGPRN</sequence>
<feature type="region of interest" description="Disordered" evidence="1">
    <location>
        <begin position="293"/>
        <end position="378"/>
    </location>
</feature>
<evidence type="ECO:0000313" key="2">
    <source>
        <dbReference type="EMBL" id="KAE8236731.1"/>
    </source>
</evidence>
<evidence type="ECO:0000313" key="3">
    <source>
        <dbReference type="Proteomes" id="UP000077521"/>
    </source>
</evidence>
<evidence type="ECO:0000256" key="1">
    <source>
        <dbReference type="SAM" id="MobiDB-lite"/>
    </source>
</evidence>
<organism evidence="2 3">
    <name type="scientific">Tilletia indica</name>
    <dbReference type="NCBI Taxonomy" id="43049"/>
    <lineage>
        <taxon>Eukaryota</taxon>
        <taxon>Fungi</taxon>
        <taxon>Dikarya</taxon>
        <taxon>Basidiomycota</taxon>
        <taxon>Ustilaginomycotina</taxon>
        <taxon>Exobasidiomycetes</taxon>
        <taxon>Tilletiales</taxon>
        <taxon>Tilletiaceae</taxon>
        <taxon>Tilletia</taxon>
    </lineage>
</organism>
<dbReference type="AlphaFoldDB" id="A0A8T8SBN6"/>